<dbReference type="PANTHER" id="PTHR33434:SF2">
    <property type="entry name" value="FATTY ACID-BINDING PROTEIN TM_1468"/>
    <property type="match status" value="1"/>
</dbReference>
<dbReference type="InterPro" id="IPR003797">
    <property type="entry name" value="DegV"/>
</dbReference>
<dbReference type="EMBL" id="JBHHMI010000003">
    <property type="protein sequence ID" value="MFB5266349.1"/>
    <property type="molecule type" value="Genomic_DNA"/>
</dbReference>
<evidence type="ECO:0000313" key="3">
    <source>
        <dbReference type="Proteomes" id="UP001580346"/>
    </source>
</evidence>
<dbReference type="RefSeq" id="WP_375353983.1">
    <property type="nucleotide sequence ID" value="NZ_JBHHMI010000003.1"/>
</dbReference>
<gene>
    <name evidence="2" type="ORF">ACE41H_06050</name>
</gene>
<dbReference type="NCBIfam" id="TIGR00762">
    <property type="entry name" value="DegV"/>
    <property type="match status" value="1"/>
</dbReference>
<evidence type="ECO:0000256" key="1">
    <source>
        <dbReference type="ARBA" id="ARBA00023121"/>
    </source>
</evidence>
<evidence type="ECO:0000313" key="2">
    <source>
        <dbReference type="EMBL" id="MFB5266349.1"/>
    </source>
</evidence>
<name>A0ABV5ASF7_9BACL</name>
<dbReference type="InterPro" id="IPR050270">
    <property type="entry name" value="DegV_domain_contain"/>
</dbReference>
<dbReference type="PANTHER" id="PTHR33434">
    <property type="entry name" value="DEGV DOMAIN-CONTAINING PROTEIN DR_1986-RELATED"/>
    <property type="match status" value="1"/>
</dbReference>
<sequence length="288" mass="31540">MRRTFIVTDSTADIPKELADELHIRIVPLTVMFGETAYLDGVEMTAGRFYPELVRSKKLPTTSQPSPAEFRHAYETILEAYPDAQIVSIHLSSGVSGTYQSAVIGRSMLDHEQPVAVYDSKSASYGYGYLVVHAARMAAAGREAAEIIHSLEELGRQRQLYFLVDTLEYLQKGGRIGKAAAAIGTLLNIKPILSIDQDGIIYPVEKARGHKKAMNRIVEMLEQKVKGQKIHVVLGHTADLSTVESLTDMLRSRFDVADVLYTEIGAVIGTHVGPGTIAVFVWPAGDEG</sequence>
<reference evidence="2 3" key="1">
    <citation type="submission" date="2024-09" db="EMBL/GenBank/DDBJ databases">
        <title>Paenibacillus zeirhizospherea sp. nov., isolated from surface of the maize (Zea mays) roots in a horticulture field, Hungary.</title>
        <authorList>
            <person name="Marton D."/>
            <person name="Farkas M."/>
            <person name="Bedics A."/>
            <person name="Toth E."/>
            <person name="Tancsics A."/>
            <person name="Boka K."/>
            <person name="Maroti G."/>
            <person name="Kriszt B."/>
            <person name="Cserhati M."/>
        </authorList>
    </citation>
    <scope>NUCLEOTIDE SEQUENCE [LARGE SCALE GENOMIC DNA]</scope>
    <source>
        <strain evidence="2 3">KCTC 33519</strain>
    </source>
</reference>
<accession>A0ABV5ASF7</accession>
<dbReference type="PROSITE" id="PS51482">
    <property type="entry name" value="DEGV"/>
    <property type="match status" value="1"/>
</dbReference>
<protein>
    <submittedName>
        <fullName evidence="2">DegV family protein</fullName>
    </submittedName>
</protein>
<dbReference type="Proteomes" id="UP001580346">
    <property type="component" value="Unassembled WGS sequence"/>
</dbReference>
<dbReference type="Pfam" id="PF02645">
    <property type="entry name" value="DegV"/>
    <property type="match status" value="1"/>
</dbReference>
<proteinExistence type="predicted"/>
<keyword evidence="3" id="KW-1185">Reference proteome</keyword>
<comment type="caution">
    <text evidence="2">The sequence shown here is derived from an EMBL/GenBank/DDBJ whole genome shotgun (WGS) entry which is preliminary data.</text>
</comment>
<keyword evidence="1" id="KW-0446">Lipid-binding</keyword>
<dbReference type="Gene3D" id="3.40.50.10170">
    <property type="match status" value="1"/>
</dbReference>
<dbReference type="SUPFAM" id="SSF82549">
    <property type="entry name" value="DAK1/DegV-like"/>
    <property type="match status" value="1"/>
</dbReference>
<dbReference type="Gene3D" id="3.30.1180.10">
    <property type="match status" value="1"/>
</dbReference>
<dbReference type="InterPro" id="IPR043168">
    <property type="entry name" value="DegV_C"/>
</dbReference>
<organism evidence="2 3">
    <name type="scientific">Paenibacillus enshidis</name>
    <dbReference type="NCBI Taxonomy" id="1458439"/>
    <lineage>
        <taxon>Bacteria</taxon>
        <taxon>Bacillati</taxon>
        <taxon>Bacillota</taxon>
        <taxon>Bacilli</taxon>
        <taxon>Bacillales</taxon>
        <taxon>Paenibacillaceae</taxon>
        <taxon>Paenibacillus</taxon>
    </lineage>
</organism>